<evidence type="ECO:0000313" key="1">
    <source>
        <dbReference type="EMBL" id="SMP06534.1"/>
    </source>
</evidence>
<dbReference type="AlphaFoldDB" id="A0AA46ADQ8"/>
<comment type="caution">
    <text evidence="1">The sequence shown here is derived from an EMBL/GenBank/DDBJ whole genome shotgun (WGS) entry which is preliminary data.</text>
</comment>
<protein>
    <submittedName>
        <fullName evidence="1">Uncharacterized protein</fullName>
    </submittedName>
</protein>
<name>A0AA46ADQ8_9BACL</name>
<accession>A0AA46ADQ8</accession>
<organism evidence="1 2">
    <name type="scientific">Laceyella tengchongensis</name>
    <dbReference type="NCBI Taxonomy" id="574699"/>
    <lineage>
        <taxon>Bacteria</taxon>
        <taxon>Bacillati</taxon>
        <taxon>Bacillota</taxon>
        <taxon>Bacilli</taxon>
        <taxon>Bacillales</taxon>
        <taxon>Thermoactinomycetaceae</taxon>
        <taxon>Laceyella</taxon>
    </lineage>
</organism>
<dbReference type="Proteomes" id="UP001157946">
    <property type="component" value="Unassembled WGS sequence"/>
</dbReference>
<keyword evidence="2" id="KW-1185">Reference proteome</keyword>
<dbReference type="EMBL" id="FXTU01000001">
    <property type="protein sequence ID" value="SMP06534.1"/>
    <property type="molecule type" value="Genomic_DNA"/>
</dbReference>
<sequence length="152" mass="18038">MKQYDVLNGNRFYLFFQDEVILEQFQEKINSISFTKEEIDRVLGTILGFPPKAINFYVQMWKEKIRGNLKGFEQMQNRKIGIIYCGCCFVSDVTDFQENVLWLLEKYPYEEAKLDGMFIRIGDERIQVPIGDIRQIRDFHEYIMHHVGVVPA</sequence>
<gene>
    <name evidence="1" type="ORF">SAMN06265361_101706</name>
</gene>
<evidence type="ECO:0000313" key="2">
    <source>
        <dbReference type="Proteomes" id="UP001157946"/>
    </source>
</evidence>
<proteinExistence type="predicted"/>
<reference evidence="1" key="1">
    <citation type="submission" date="2017-05" db="EMBL/GenBank/DDBJ databases">
        <authorList>
            <person name="Varghese N."/>
            <person name="Submissions S."/>
        </authorList>
    </citation>
    <scope>NUCLEOTIDE SEQUENCE</scope>
    <source>
        <strain evidence="1">DSM 45262</strain>
    </source>
</reference>